<feature type="active site" description="Charge relay system" evidence="4 5">
    <location>
        <position position="612"/>
    </location>
</feature>
<dbReference type="Pfam" id="PF02225">
    <property type="entry name" value="PA"/>
    <property type="match status" value="1"/>
</dbReference>
<feature type="active site" description="Charge relay system" evidence="4 5">
    <location>
        <position position="211"/>
    </location>
</feature>
<keyword evidence="8" id="KW-0732">Signal</keyword>
<evidence type="ECO:0000256" key="5">
    <source>
        <dbReference type="PROSITE-ProRule" id="PRU01240"/>
    </source>
</evidence>
<evidence type="ECO:0000256" key="1">
    <source>
        <dbReference type="ARBA" id="ARBA00022670"/>
    </source>
</evidence>
<dbReference type="Proteomes" id="UP000286976">
    <property type="component" value="Unassembled WGS sequence"/>
</dbReference>
<dbReference type="GO" id="GO:0004252">
    <property type="term" value="F:serine-type endopeptidase activity"/>
    <property type="evidence" value="ECO:0007669"/>
    <property type="project" value="UniProtKB-UniRule"/>
</dbReference>
<protein>
    <submittedName>
        <fullName evidence="10">Peptidase S8</fullName>
    </submittedName>
</protein>
<feature type="compositionally biased region" description="Acidic residues" evidence="6">
    <location>
        <begin position="1160"/>
        <end position="1181"/>
    </location>
</feature>
<dbReference type="RefSeq" id="WP_126757344.1">
    <property type="nucleotide sequence ID" value="NZ_PIPQ01000003.1"/>
</dbReference>
<dbReference type="SUPFAM" id="SSF49299">
    <property type="entry name" value="PKD domain"/>
    <property type="match status" value="1"/>
</dbReference>
<dbReference type="PROSITE" id="PS00138">
    <property type="entry name" value="SUBTILASE_SER"/>
    <property type="match status" value="1"/>
</dbReference>
<dbReference type="SUPFAM" id="SSF52025">
    <property type="entry name" value="PA domain"/>
    <property type="match status" value="1"/>
</dbReference>
<evidence type="ECO:0000256" key="2">
    <source>
        <dbReference type="ARBA" id="ARBA00022801"/>
    </source>
</evidence>
<dbReference type="PRINTS" id="PR00723">
    <property type="entry name" value="SUBTILISIN"/>
</dbReference>
<dbReference type="InterPro" id="IPR046450">
    <property type="entry name" value="PA_dom_sf"/>
</dbReference>
<evidence type="ECO:0000256" key="7">
    <source>
        <dbReference type="SAM" id="Phobius"/>
    </source>
</evidence>
<dbReference type="Gene3D" id="3.40.50.200">
    <property type="entry name" value="Peptidase S8/S53 domain"/>
    <property type="match status" value="1"/>
</dbReference>
<dbReference type="InterPro" id="IPR022398">
    <property type="entry name" value="Peptidase_S8_His-AS"/>
</dbReference>
<dbReference type="InterPro" id="IPR003137">
    <property type="entry name" value="PA_domain"/>
</dbReference>
<feature type="region of interest" description="Disordered" evidence="6">
    <location>
        <begin position="1157"/>
        <end position="1182"/>
    </location>
</feature>
<dbReference type="InterPro" id="IPR045051">
    <property type="entry name" value="SBT"/>
</dbReference>
<dbReference type="GO" id="GO:0006508">
    <property type="term" value="P:proteolysis"/>
    <property type="evidence" value="ECO:0007669"/>
    <property type="project" value="UniProtKB-KW"/>
</dbReference>
<evidence type="ECO:0000256" key="8">
    <source>
        <dbReference type="SAM" id="SignalP"/>
    </source>
</evidence>
<keyword evidence="11" id="KW-1185">Reference proteome</keyword>
<dbReference type="SMART" id="SM00089">
    <property type="entry name" value="PKD"/>
    <property type="match status" value="1"/>
</dbReference>
<keyword evidence="3 5" id="KW-0720">Serine protease</keyword>
<keyword evidence="7" id="KW-0812">Transmembrane</keyword>
<proteinExistence type="inferred from homology"/>
<dbReference type="InterPro" id="IPR013783">
    <property type="entry name" value="Ig-like_fold"/>
</dbReference>
<name>A0A432X1Y8_9GAMM</name>
<dbReference type="InterPro" id="IPR015500">
    <property type="entry name" value="Peptidase_S8_subtilisin-rel"/>
</dbReference>
<dbReference type="Pfam" id="PF00082">
    <property type="entry name" value="Peptidase_S8"/>
    <property type="match status" value="1"/>
</dbReference>
<keyword evidence="7" id="KW-1133">Transmembrane helix</keyword>
<feature type="transmembrane region" description="Helical" evidence="7">
    <location>
        <begin position="1327"/>
        <end position="1346"/>
    </location>
</feature>
<comment type="similarity">
    <text evidence="5">Belongs to the peptidase S8 family.</text>
</comment>
<dbReference type="Gene3D" id="2.60.40.3440">
    <property type="match status" value="1"/>
</dbReference>
<keyword evidence="7" id="KW-0472">Membrane</keyword>
<dbReference type="PROSITE" id="PS51892">
    <property type="entry name" value="SUBTILASE"/>
    <property type="match status" value="1"/>
</dbReference>
<gene>
    <name evidence="10" type="ORF">CWE15_06835</name>
</gene>
<feature type="chain" id="PRO_5019310177" evidence="8">
    <location>
        <begin position="29"/>
        <end position="1354"/>
    </location>
</feature>
<evidence type="ECO:0000313" key="10">
    <source>
        <dbReference type="EMBL" id="RUO40468.1"/>
    </source>
</evidence>
<dbReference type="InterPro" id="IPR035986">
    <property type="entry name" value="PKD_dom_sf"/>
</dbReference>
<dbReference type="InterPro" id="IPR036852">
    <property type="entry name" value="Peptidase_S8/S53_dom_sf"/>
</dbReference>
<dbReference type="Gene3D" id="3.50.30.30">
    <property type="match status" value="1"/>
</dbReference>
<evidence type="ECO:0000313" key="11">
    <source>
        <dbReference type="Proteomes" id="UP000286976"/>
    </source>
</evidence>
<dbReference type="PANTHER" id="PTHR10795">
    <property type="entry name" value="PROPROTEIN CONVERTASE SUBTILISIN/KEXIN"/>
    <property type="match status" value="1"/>
</dbReference>
<dbReference type="InterPro" id="IPR000209">
    <property type="entry name" value="Peptidase_S8/S53_dom"/>
</dbReference>
<evidence type="ECO:0000256" key="4">
    <source>
        <dbReference type="PIRSR" id="PIRSR615500-1"/>
    </source>
</evidence>
<dbReference type="Gene3D" id="2.60.40.2310">
    <property type="match status" value="1"/>
</dbReference>
<dbReference type="InterPro" id="IPR022409">
    <property type="entry name" value="PKD/Chitinase_dom"/>
</dbReference>
<dbReference type="Pfam" id="PF22352">
    <property type="entry name" value="K319L-like_PKD"/>
    <property type="match status" value="1"/>
</dbReference>
<sequence>MKPTKKSSHKLSLVATVVASALSLGVSASTLTPVQTELAASMVERANADEKVKRQLAQQEFPTYYIVELQDAPVATYKGGIENLPATHRSATGTELLDVNSAEVQSYAAYLEARQNELVSVLSEKFPQINVERNLSLLMNGLIVSLPGQVDVKSQLSAIPGVKRVYEHEMFYANTDVSLDLINAPDVWEAINEGVAGQERAGEGVKVAIIDGGIRAEHAMFQSNGHVRPEGLPNDDYCSTIEPTFCNDKLVLARYYTPTFAVHPDEYLSPLDLGGHGTHVAGTAVGNPVATNYQGVDVNISGVAPGATLMVYKALFRTPTSPGGGSNIMLVSALEDAVADGAQVINNSWGGGGGADPANSAYTPIFEAAEEAGVLMVTAAGNDGPGDTSIGCPACAESGLAVANTQTGRFFADFTTTAPGLDGAPSIMGSGDFDWPTDPEVEENAPRIAITAEINFAGAVDAENVEGCNAFAEGAFEGQIALISRGTCAFTDKANNAEAAGAVAMVLYDNAETGVISMSMPGAALPSVAISKADGEAIVAAWQEGDTATISPDPMSFVDEGSVDIMAATSSRGPNGDASFLKPDLAAPGTNILSAYVPQGEQDGFGAISGTSMASPHVAGAAALVRQFMPNLDAKQLKSVLMSSTDSGVKMQDAETAAGPFDRGAGRLNVANAINTAITFDSPSFASVSCVISCEFERTVTNLLDTEGTWNGTVSFSSEGVYGTLSEPTLTLDAEGEASFTLAVDVNYAEPGWVFGEVLWQDASGQFADARMPIALVAQHTADAQVLSTTVEDNANLTTAAPATVRSRLGSSDDQYPVSFTMLVPEGTALDSSSITVDARHSSEVGFSVAQDGRSMTWAGVVNDLPSNITLANNPFPYAGLSLTDLPVENFALPCDTGCDEVTYSLPIGALGGFTYDGTPVESLYFSENGMTTADQPFGFSFINQPMPHPANPNAVIAPFWSDFAVGGGDGGTVLYNLLNDNIDDWLVIEWNDVAQWGDTSGKRYSFAVWFALGSDRVYFNYIDMPADLGFGSVGFEDVAGEAGFTAYYDGEGQAPMSGDALQVMFDRGEKGYVEFSYDVTPETIGQASDVTATVVENETVEIDFAESFELGVKTLSQVRLTGDESVREAVQPMTFKAEGEGTVEIVTQPENGTVVSAQAEEEPAPGEGEEGPAAEEEAPEEAPGPFAFVYTPEADFVGEDSFTYRIVDANGATTSTGTVTVTVESSNVAPVASATGGGTVNAGDTVQLSAAGSSDENGDELSFTWTQTGGTSVTLTGADTATASFEAPALKTEGTLTFTVTVSDGELTDTATVSVKVNPVKSDKKWYEGSFGIFAALLALPLAIIRRRRKLTA</sequence>
<evidence type="ECO:0000256" key="3">
    <source>
        <dbReference type="ARBA" id="ARBA00022825"/>
    </source>
</evidence>
<feature type="domain" description="PKD/Chitinase" evidence="9">
    <location>
        <begin position="1232"/>
        <end position="1321"/>
    </location>
</feature>
<dbReference type="Gene3D" id="2.60.40.10">
    <property type="entry name" value="Immunoglobulins"/>
    <property type="match status" value="1"/>
</dbReference>
<dbReference type="PROSITE" id="PS00137">
    <property type="entry name" value="SUBTILASE_HIS"/>
    <property type="match status" value="1"/>
</dbReference>
<dbReference type="CDD" id="cd04818">
    <property type="entry name" value="PA_subtilisin_1"/>
    <property type="match status" value="1"/>
</dbReference>
<accession>A0A432X1Y8</accession>
<evidence type="ECO:0000259" key="9">
    <source>
        <dbReference type="SMART" id="SM00089"/>
    </source>
</evidence>
<feature type="active site" description="Charge relay system" evidence="4 5">
    <location>
        <position position="276"/>
    </location>
</feature>
<dbReference type="InterPro" id="IPR023828">
    <property type="entry name" value="Peptidase_S8_Ser-AS"/>
</dbReference>
<comment type="caution">
    <text evidence="10">The sequence shown here is derived from an EMBL/GenBank/DDBJ whole genome shotgun (WGS) entry which is preliminary data.</text>
</comment>
<dbReference type="SUPFAM" id="SSF52743">
    <property type="entry name" value="Subtilisin-like"/>
    <property type="match status" value="1"/>
</dbReference>
<reference evidence="10 11" key="1">
    <citation type="journal article" date="2011" name="Front. Microbiol.">
        <title>Genomic signatures of strain selection and enhancement in Bacillus atrophaeus var. globigii, a historical biowarfare simulant.</title>
        <authorList>
            <person name="Gibbons H.S."/>
            <person name="Broomall S.M."/>
            <person name="McNew L.A."/>
            <person name="Daligault H."/>
            <person name="Chapman C."/>
            <person name="Bruce D."/>
            <person name="Karavis M."/>
            <person name="Krepps M."/>
            <person name="McGregor P.A."/>
            <person name="Hong C."/>
            <person name="Park K.H."/>
            <person name="Akmal A."/>
            <person name="Feldman A."/>
            <person name="Lin J.S."/>
            <person name="Chang W.E."/>
            <person name="Higgs B.W."/>
            <person name="Demirev P."/>
            <person name="Lindquist J."/>
            <person name="Liem A."/>
            <person name="Fochler E."/>
            <person name="Read T.D."/>
            <person name="Tapia R."/>
            <person name="Johnson S."/>
            <person name="Bishop-Lilly K.A."/>
            <person name="Detter C."/>
            <person name="Han C."/>
            <person name="Sozhamannan S."/>
            <person name="Rosenzweig C.N."/>
            <person name="Skowronski E.W."/>
        </authorList>
    </citation>
    <scope>NUCLEOTIDE SEQUENCE [LARGE SCALE GENOMIC DNA]</scope>
    <source>
        <strain evidence="10 11">AIT1</strain>
    </source>
</reference>
<feature type="signal peptide" evidence="8">
    <location>
        <begin position="1"/>
        <end position="28"/>
    </location>
</feature>
<keyword evidence="1 5" id="KW-0645">Protease</keyword>
<dbReference type="InterPro" id="IPR017312">
    <property type="entry name" value="Subtilisin_Alteromonadales"/>
</dbReference>
<keyword evidence="2 5" id="KW-0378">Hydrolase</keyword>
<dbReference type="Pfam" id="PF17963">
    <property type="entry name" value="Big_9"/>
    <property type="match status" value="1"/>
</dbReference>
<evidence type="ECO:0000256" key="6">
    <source>
        <dbReference type="SAM" id="MobiDB-lite"/>
    </source>
</evidence>
<organism evidence="10 11">
    <name type="scientific">Aliidiomarina taiwanensis</name>
    <dbReference type="NCBI Taxonomy" id="946228"/>
    <lineage>
        <taxon>Bacteria</taxon>
        <taxon>Pseudomonadati</taxon>
        <taxon>Pseudomonadota</taxon>
        <taxon>Gammaproteobacteria</taxon>
        <taxon>Alteromonadales</taxon>
        <taxon>Idiomarinaceae</taxon>
        <taxon>Aliidiomarina</taxon>
    </lineage>
</organism>
<dbReference type="CDD" id="cd00146">
    <property type="entry name" value="PKD"/>
    <property type="match status" value="1"/>
</dbReference>
<dbReference type="OrthoDB" id="614750at2"/>
<dbReference type="EMBL" id="PIPQ01000003">
    <property type="protein sequence ID" value="RUO40468.1"/>
    <property type="molecule type" value="Genomic_DNA"/>
</dbReference>
<dbReference type="PIRSF" id="PIRSF037898">
    <property type="entry name" value="Subtilisin_rel_Sputw3181_3341"/>
    <property type="match status" value="1"/>
</dbReference>